<dbReference type="GO" id="GO:0009403">
    <property type="term" value="P:toxin biosynthetic process"/>
    <property type="evidence" value="ECO:0007669"/>
    <property type="project" value="InterPro"/>
</dbReference>
<feature type="transmembrane region" description="Helical" evidence="5">
    <location>
        <begin position="34"/>
        <end position="51"/>
    </location>
</feature>
<dbReference type="PANTHER" id="PTHR36926">
    <property type="entry name" value="COLICIN V PRODUCTION PROTEIN"/>
    <property type="match status" value="1"/>
</dbReference>
<evidence type="ECO:0000313" key="6">
    <source>
        <dbReference type="EMBL" id="NML15499.1"/>
    </source>
</evidence>
<keyword evidence="7" id="KW-1185">Reference proteome</keyword>
<keyword evidence="3 5" id="KW-1133">Transmembrane helix</keyword>
<comment type="subcellular location">
    <subcellularLocation>
        <location evidence="1">Membrane</location>
        <topology evidence="1">Multi-pass membrane protein</topology>
    </subcellularLocation>
</comment>
<accession>A0A848FAN1</accession>
<dbReference type="InterPro" id="IPR003825">
    <property type="entry name" value="Colicin-V_CvpA"/>
</dbReference>
<comment type="caution">
    <text evidence="6">The sequence shown here is derived from an EMBL/GenBank/DDBJ whole genome shotgun (WGS) entry which is preliminary data.</text>
</comment>
<evidence type="ECO:0000256" key="5">
    <source>
        <dbReference type="SAM" id="Phobius"/>
    </source>
</evidence>
<gene>
    <name evidence="6" type="ORF">HHL10_11025</name>
</gene>
<feature type="transmembrane region" description="Helical" evidence="5">
    <location>
        <begin position="6"/>
        <end position="27"/>
    </location>
</feature>
<name>A0A848FAN1_9BURK</name>
<organism evidence="6 7">
    <name type="scientific">Azohydromonas caseinilytica</name>
    <dbReference type="NCBI Taxonomy" id="2728836"/>
    <lineage>
        <taxon>Bacteria</taxon>
        <taxon>Pseudomonadati</taxon>
        <taxon>Pseudomonadota</taxon>
        <taxon>Betaproteobacteria</taxon>
        <taxon>Burkholderiales</taxon>
        <taxon>Sphaerotilaceae</taxon>
        <taxon>Azohydromonas</taxon>
    </lineage>
</organism>
<keyword evidence="4 5" id="KW-0472">Membrane</keyword>
<dbReference type="AlphaFoldDB" id="A0A848FAN1"/>
<evidence type="ECO:0000313" key="7">
    <source>
        <dbReference type="Proteomes" id="UP000574067"/>
    </source>
</evidence>
<reference evidence="6 7" key="1">
    <citation type="submission" date="2020-04" db="EMBL/GenBank/DDBJ databases">
        <title>Azohydromonas sp. isolated from soil.</title>
        <authorList>
            <person name="Dahal R.H."/>
        </authorList>
    </citation>
    <scope>NUCLEOTIDE SEQUENCE [LARGE SCALE GENOMIC DNA]</scope>
    <source>
        <strain evidence="6 7">G-1-1-14</strain>
    </source>
</reference>
<proteinExistence type="predicted"/>
<sequence length="168" mass="17748">MGGVAGLGWVDVAMLGLLLLSSLAGLWRGLIFEMLSLAGYVVAWLAAQWYAPVVADWLPWEGALPAWRLAAAYVIVFVAVLLLCGLAARLLRLLVQASPLGPLDRLLGGGFGLLRGLLALLVLSMLVALTPLARTPAWQQSSGAAWLQALRQGLQPVLPSAVARHLPA</sequence>
<dbReference type="Proteomes" id="UP000574067">
    <property type="component" value="Unassembled WGS sequence"/>
</dbReference>
<protein>
    <submittedName>
        <fullName evidence="6">CvpA family protein</fullName>
    </submittedName>
</protein>
<dbReference type="InterPro" id="IPR052719">
    <property type="entry name" value="CvpA-like"/>
</dbReference>
<dbReference type="EMBL" id="JABBFW010000006">
    <property type="protein sequence ID" value="NML15499.1"/>
    <property type="molecule type" value="Genomic_DNA"/>
</dbReference>
<feature type="transmembrane region" description="Helical" evidence="5">
    <location>
        <begin position="71"/>
        <end position="91"/>
    </location>
</feature>
<dbReference type="PANTHER" id="PTHR36926:SF1">
    <property type="entry name" value="COLICIN V PRODUCTION PROTEIN"/>
    <property type="match status" value="1"/>
</dbReference>
<evidence type="ECO:0000256" key="1">
    <source>
        <dbReference type="ARBA" id="ARBA00004141"/>
    </source>
</evidence>
<dbReference type="GO" id="GO:0016020">
    <property type="term" value="C:membrane"/>
    <property type="evidence" value="ECO:0007669"/>
    <property type="project" value="UniProtKB-SubCell"/>
</dbReference>
<keyword evidence="2 5" id="KW-0812">Transmembrane</keyword>
<evidence type="ECO:0000256" key="4">
    <source>
        <dbReference type="ARBA" id="ARBA00023136"/>
    </source>
</evidence>
<evidence type="ECO:0000256" key="3">
    <source>
        <dbReference type="ARBA" id="ARBA00022989"/>
    </source>
</evidence>
<dbReference type="Pfam" id="PF02674">
    <property type="entry name" value="Colicin_V"/>
    <property type="match status" value="1"/>
</dbReference>
<evidence type="ECO:0000256" key="2">
    <source>
        <dbReference type="ARBA" id="ARBA00022692"/>
    </source>
</evidence>
<feature type="transmembrane region" description="Helical" evidence="5">
    <location>
        <begin position="112"/>
        <end position="133"/>
    </location>
</feature>